<evidence type="ECO:0000256" key="4">
    <source>
        <dbReference type="ARBA" id="ARBA00022553"/>
    </source>
</evidence>
<evidence type="ECO:0000256" key="1">
    <source>
        <dbReference type="ARBA" id="ARBA00001946"/>
    </source>
</evidence>
<dbReference type="InterPro" id="IPR014930">
    <property type="entry name" value="Myotonic_dystrophy_kinase_coil"/>
</dbReference>
<comment type="cofactor">
    <cofactor evidence="1">
        <name>Mg(2+)</name>
        <dbReference type="ChEBI" id="CHEBI:18420"/>
    </cofactor>
</comment>
<proteinExistence type="predicted"/>
<keyword evidence="6 7" id="KW-0175">Coiled coil</keyword>
<dbReference type="OrthoDB" id="63989at2759"/>
<feature type="coiled-coil region" evidence="7">
    <location>
        <begin position="9"/>
        <end position="85"/>
    </location>
</feature>
<keyword evidence="4" id="KW-0597">Phosphoprotein</keyword>
<protein>
    <recommendedName>
        <fullName evidence="8">Myotonic dystrophy protein kinase coiled coil domain-containing protein</fullName>
    </recommendedName>
</protein>
<dbReference type="GO" id="GO:0005737">
    <property type="term" value="C:cytoplasm"/>
    <property type="evidence" value="ECO:0007669"/>
    <property type="project" value="UniProtKB-SubCell"/>
</dbReference>
<dbReference type="EMBL" id="VIIS01000544">
    <property type="protein sequence ID" value="KAF0307738.1"/>
    <property type="molecule type" value="Genomic_DNA"/>
</dbReference>
<evidence type="ECO:0000256" key="2">
    <source>
        <dbReference type="ARBA" id="ARBA00004496"/>
    </source>
</evidence>
<evidence type="ECO:0000259" key="8">
    <source>
        <dbReference type="Pfam" id="PF08826"/>
    </source>
</evidence>
<dbReference type="Proteomes" id="UP000440578">
    <property type="component" value="Unassembled WGS sequence"/>
</dbReference>
<reference evidence="9 10" key="1">
    <citation type="submission" date="2019-07" db="EMBL/GenBank/DDBJ databases">
        <title>Draft genome assembly of a fouling barnacle, Amphibalanus amphitrite (Darwin, 1854): The first reference genome for Thecostraca.</title>
        <authorList>
            <person name="Kim W."/>
        </authorList>
    </citation>
    <scope>NUCLEOTIDE SEQUENCE [LARGE SCALE GENOMIC DNA]</scope>
    <source>
        <strain evidence="9">SNU_AA5</strain>
        <tissue evidence="9">Soma without cirri and trophi</tissue>
    </source>
</reference>
<dbReference type="AlphaFoldDB" id="A0A6A4WZ27"/>
<keyword evidence="10" id="KW-1185">Reference proteome</keyword>
<dbReference type="Gene3D" id="1.20.5.340">
    <property type="match status" value="1"/>
</dbReference>
<keyword evidence="5" id="KW-0479">Metal-binding</keyword>
<keyword evidence="3" id="KW-0963">Cytoplasm</keyword>
<feature type="domain" description="Myotonic dystrophy protein kinase coiled coil" evidence="8">
    <location>
        <begin position="36"/>
        <end position="82"/>
    </location>
</feature>
<name>A0A6A4WZ27_AMPAM</name>
<dbReference type="SUPFAM" id="SSF90257">
    <property type="entry name" value="Myosin rod fragments"/>
    <property type="match status" value="1"/>
</dbReference>
<dbReference type="Pfam" id="PF08826">
    <property type="entry name" value="DMPK_coil"/>
    <property type="match status" value="1"/>
</dbReference>
<accession>A0A6A4WZ27</accession>
<gene>
    <name evidence="9" type="ORF">FJT64_020912</name>
</gene>
<dbReference type="GO" id="GO:0005524">
    <property type="term" value="F:ATP binding"/>
    <property type="evidence" value="ECO:0007669"/>
    <property type="project" value="InterPro"/>
</dbReference>
<sequence>MVRLVPREQEAAEMQVLRLKTRVRELRAQLNQALTDKKRAENDLKELRATNSSTETKLRETEARNDDLEQTIASLMERLYELERTVTNGHQQFFGYNF</sequence>
<dbReference type="GO" id="GO:0046872">
    <property type="term" value="F:metal ion binding"/>
    <property type="evidence" value="ECO:0007669"/>
    <property type="project" value="UniProtKB-KW"/>
</dbReference>
<dbReference type="GO" id="GO:0004674">
    <property type="term" value="F:protein serine/threonine kinase activity"/>
    <property type="evidence" value="ECO:0007669"/>
    <property type="project" value="InterPro"/>
</dbReference>
<evidence type="ECO:0000313" key="9">
    <source>
        <dbReference type="EMBL" id="KAF0307738.1"/>
    </source>
</evidence>
<evidence type="ECO:0000256" key="3">
    <source>
        <dbReference type="ARBA" id="ARBA00022490"/>
    </source>
</evidence>
<evidence type="ECO:0000256" key="7">
    <source>
        <dbReference type="SAM" id="Coils"/>
    </source>
</evidence>
<organism evidence="9 10">
    <name type="scientific">Amphibalanus amphitrite</name>
    <name type="common">Striped barnacle</name>
    <name type="synonym">Balanus amphitrite</name>
    <dbReference type="NCBI Taxonomy" id="1232801"/>
    <lineage>
        <taxon>Eukaryota</taxon>
        <taxon>Metazoa</taxon>
        <taxon>Ecdysozoa</taxon>
        <taxon>Arthropoda</taxon>
        <taxon>Crustacea</taxon>
        <taxon>Multicrustacea</taxon>
        <taxon>Cirripedia</taxon>
        <taxon>Thoracica</taxon>
        <taxon>Thoracicalcarea</taxon>
        <taxon>Balanomorpha</taxon>
        <taxon>Balanoidea</taxon>
        <taxon>Balanidae</taxon>
        <taxon>Amphibalaninae</taxon>
        <taxon>Amphibalanus</taxon>
    </lineage>
</organism>
<evidence type="ECO:0000256" key="6">
    <source>
        <dbReference type="ARBA" id="ARBA00023054"/>
    </source>
</evidence>
<comment type="subcellular location">
    <subcellularLocation>
        <location evidence="2">Cytoplasm</location>
    </subcellularLocation>
</comment>
<evidence type="ECO:0000313" key="10">
    <source>
        <dbReference type="Proteomes" id="UP000440578"/>
    </source>
</evidence>
<comment type="caution">
    <text evidence="9">The sequence shown here is derived from an EMBL/GenBank/DDBJ whole genome shotgun (WGS) entry which is preliminary data.</text>
</comment>
<evidence type="ECO:0000256" key="5">
    <source>
        <dbReference type="ARBA" id="ARBA00022723"/>
    </source>
</evidence>